<dbReference type="Gene3D" id="1.10.630.10">
    <property type="entry name" value="Cytochrome P450"/>
    <property type="match status" value="1"/>
</dbReference>
<accession>A0A9P4NSV9</accession>
<dbReference type="AlphaFoldDB" id="A0A9P4NSV9"/>
<dbReference type="PANTHER" id="PTHR24305:SF236">
    <property type="entry name" value="PISATIN DEMETHYLASE"/>
    <property type="match status" value="1"/>
</dbReference>
<organism evidence="1 2">
    <name type="scientific">Tothia fuscella</name>
    <dbReference type="NCBI Taxonomy" id="1048955"/>
    <lineage>
        <taxon>Eukaryota</taxon>
        <taxon>Fungi</taxon>
        <taxon>Dikarya</taxon>
        <taxon>Ascomycota</taxon>
        <taxon>Pezizomycotina</taxon>
        <taxon>Dothideomycetes</taxon>
        <taxon>Pleosporomycetidae</taxon>
        <taxon>Venturiales</taxon>
        <taxon>Cylindrosympodiaceae</taxon>
        <taxon>Tothia</taxon>
    </lineage>
</organism>
<dbReference type="GO" id="GO:0020037">
    <property type="term" value="F:heme binding"/>
    <property type="evidence" value="ECO:0007669"/>
    <property type="project" value="InterPro"/>
</dbReference>
<dbReference type="GO" id="GO:0004497">
    <property type="term" value="F:monooxygenase activity"/>
    <property type="evidence" value="ECO:0007669"/>
    <property type="project" value="UniProtKB-KW"/>
</dbReference>
<dbReference type="GO" id="GO:0016705">
    <property type="term" value="F:oxidoreductase activity, acting on paired donors, with incorporation or reduction of molecular oxygen"/>
    <property type="evidence" value="ECO:0007669"/>
    <property type="project" value="InterPro"/>
</dbReference>
<evidence type="ECO:0000313" key="2">
    <source>
        <dbReference type="Proteomes" id="UP000800235"/>
    </source>
</evidence>
<evidence type="ECO:0000313" key="1">
    <source>
        <dbReference type="EMBL" id="KAF2431027.1"/>
    </source>
</evidence>
<keyword evidence="2" id="KW-1185">Reference proteome</keyword>
<dbReference type="GO" id="GO:0005506">
    <property type="term" value="F:iron ion binding"/>
    <property type="evidence" value="ECO:0007669"/>
    <property type="project" value="InterPro"/>
</dbReference>
<dbReference type="InterPro" id="IPR001128">
    <property type="entry name" value="Cyt_P450"/>
</dbReference>
<dbReference type="OrthoDB" id="3934656at2759"/>
<dbReference type="SUPFAM" id="SSF48264">
    <property type="entry name" value="Cytochrome P450"/>
    <property type="match status" value="1"/>
</dbReference>
<sequence length="402" mass="44311">MALLAQLYEAQWVVVSIAALLYALERCRACLRLSAFKGPSSTDRSEVWHALTILTWRSHLIYKDVTDKYGTIARVGLNELLTSSPEVLVHMNAVRSGYTRATWFNRSFQVDEEKHTRRRQQMAAGYTGRENPAYGGIKADADLNNYLTSGEEGLTIITMAAALGLSPVRQWGPIARAFGPSEEDHSGFGKMLATARSLIDSRLEQSTKEKSDMLASFIRHDPSREELLGAAILQVLAGSDTTATAVRSIMLYVITPPGVYARLQAEIDEAVETGKVPAAPAIIPDSVAGGLGYLQAVVREGLRIHPPVTDIVPKKVPPNGDTITIDGNPVFIHGGTNISYCAWGVHREHDGEEKLATIRRTTELIFRYGKCQCQCLGRPIAWMEVTKVIFEVSHHWITSIRV</sequence>
<dbReference type="Pfam" id="PF00067">
    <property type="entry name" value="p450"/>
    <property type="match status" value="1"/>
</dbReference>
<keyword evidence="1" id="KW-0503">Monooxygenase</keyword>
<dbReference type="InterPro" id="IPR050121">
    <property type="entry name" value="Cytochrome_P450_monoxygenase"/>
</dbReference>
<gene>
    <name evidence="1" type="ORF">EJ08DRAFT_670282</name>
</gene>
<keyword evidence="1" id="KW-0560">Oxidoreductase</keyword>
<dbReference type="PRINTS" id="PR00385">
    <property type="entry name" value="P450"/>
</dbReference>
<dbReference type="PANTHER" id="PTHR24305">
    <property type="entry name" value="CYTOCHROME P450"/>
    <property type="match status" value="1"/>
</dbReference>
<dbReference type="Proteomes" id="UP000800235">
    <property type="component" value="Unassembled WGS sequence"/>
</dbReference>
<name>A0A9P4NSV9_9PEZI</name>
<protein>
    <submittedName>
        <fullName evidence="1">Cytochrome P450 monooxygenase</fullName>
    </submittedName>
</protein>
<reference evidence="1" key="1">
    <citation type="journal article" date="2020" name="Stud. Mycol.">
        <title>101 Dothideomycetes genomes: a test case for predicting lifestyles and emergence of pathogens.</title>
        <authorList>
            <person name="Haridas S."/>
            <person name="Albert R."/>
            <person name="Binder M."/>
            <person name="Bloem J."/>
            <person name="Labutti K."/>
            <person name="Salamov A."/>
            <person name="Andreopoulos B."/>
            <person name="Baker S."/>
            <person name="Barry K."/>
            <person name="Bills G."/>
            <person name="Bluhm B."/>
            <person name="Cannon C."/>
            <person name="Castanera R."/>
            <person name="Culley D."/>
            <person name="Daum C."/>
            <person name="Ezra D."/>
            <person name="Gonzalez J."/>
            <person name="Henrissat B."/>
            <person name="Kuo A."/>
            <person name="Liang C."/>
            <person name="Lipzen A."/>
            <person name="Lutzoni F."/>
            <person name="Magnuson J."/>
            <person name="Mondo S."/>
            <person name="Nolan M."/>
            <person name="Ohm R."/>
            <person name="Pangilinan J."/>
            <person name="Park H.-J."/>
            <person name="Ramirez L."/>
            <person name="Alfaro M."/>
            <person name="Sun H."/>
            <person name="Tritt A."/>
            <person name="Yoshinaga Y."/>
            <person name="Zwiers L.-H."/>
            <person name="Turgeon B."/>
            <person name="Goodwin S."/>
            <person name="Spatafora J."/>
            <person name="Crous P."/>
            <person name="Grigoriev I."/>
        </authorList>
    </citation>
    <scope>NUCLEOTIDE SEQUENCE</scope>
    <source>
        <strain evidence="1">CBS 130266</strain>
    </source>
</reference>
<dbReference type="EMBL" id="MU007035">
    <property type="protein sequence ID" value="KAF2431027.1"/>
    <property type="molecule type" value="Genomic_DNA"/>
</dbReference>
<comment type="caution">
    <text evidence="1">The sequence shown here is derived from an EMBL/GenBank/DDBJ whole genome shotgun (WGS) entry which is preliminary data.</text>
</comment>
<dbReference type="InterPro" id="IPR036396">
    <property type="entry name" value="Cyt_P450_sf"/>
</dbReference>
<proteinExistence type="predicted"/>